<reference evidence="8" key="1">
    <citation type="submission" date="2021-06" db="EMBL/GenBank/DDBJ databases">
        <authorList>
            <consortium name="Wellcome Sanger Institute Data Sharing"/>
        </authorList>
    </citation>
    <scope>NUCLEOTIDE SEQUENCE [LARGE SCALE GENOMIC DNA]</scope>
</reference>
<protein>
    <submittedName>
        <fullName evidence="8">Uncharacterized protein</fullName>
    </submittedName>
</protein>
<dbReference type="GeneTree" id="ENSGT01150000289258"/>
<proteinExistence type="inferred from homology"/>
<keyword evidence="9" id="KW-1185">Reference proteome</keyword>
<keyword evidence="4" id="KW-0372">Hormone</keyword>
<feature type="signal peptide" evidence="7">
    <location>
        <begin position="1"/>
        <end position="19"/>
    </location>
</feature>
<comment type="similarity">
    <text evidence="2">Belongs to the resistin/FIZZ family.</text>
</comment>
<keyword evidence="3" id="KW-0964">Secreted</keyword>
<feature type="chain" id="PRO_5034505820" evidence="7">
    <location>
        <begin position="20"/>
        <end position="126"/>
    </location>
</feature>
<dbReference type="Proteomes" id="UP000694620">
    <property type="component" value="Chromosome 17"/>
</dbReference>
<evidence type="ECO:0000256" key="5">
    <source>
        <dbReference type="ARBA" id="ARBA00022729"/>
    </source>
</evidence>
<dbReference type="GO" id="GO:0005179">
    <property type="term" value="F:hormone activity"/>
    <property type="evidence" value="ECO:0007669"/>
    <property type="project" value="UniProtKB-KW"/>
</dbReference>
<evidence type="ECO:0000256" key="1">
    <source>
        <dbReference type="ARBA" id="ARBA00004613"/>
    </source>
</evidence>
<dbReference type="InterPro" id="IPR036262">
    <property type="entry name" value="Resistin-like_sf"/>
</dbReference>
<organism evidence="8 9">
    <name type="scientific">Erpetoichthys calabaricus</name>
    <name type="common">Rope fish</name>
    <name type="synonym">Calamoichthys calabaricus</name>
    <dbReference type="NCBI Taxonomy" id="27687"/>
    <lineage>
        <taxon>Eukaryota</taxon>
        <taxon>Metazoa</taxon>
        <taxon>Chordata</taxon>
        <taxon>Craniata</taxon>
        <taxon>Vertebrata</taxon>
        <taxon>Euteleostomi</taxon>
        <taxon>Actinopterygii</taxon>
        <taxon>Polypteriformes</taxon>
        <taxon>Polypteridae</taxon>
        <taxon>Erpetoichthys</taxon>
    </lineage>
</organism>
<dbReference type="GO" id="GO:0005615">
    <property type="term" value="C:extracellular space"/>
    <property type="evidence" value="ECO:0007669"/>
    <property type="project" value="TreeGrafter"/>
</dbReference>
<dbReference type="PANTHER" id="PTHR21101">
    <property type="entry name" value="RESISTIN"/>
    <property type="match status" value="1"/>
</dbReference>
<evidence type="ECO:0000256" key="7">
    <source>
        <dbReference type="SAM" id="SignalP"/>
    </source>
</evidence>
<accession>A0A8C4TIG6</accession>
<sequence>MFKLFLYAFICHGTLRSEASLQECPHPTTPWAECLLRLLTAVFVFFINDTQPALNQAIGFLFASLVPSPNLERVHLNNKNCSCGNGCASWDIESKKTCHCQCANQDWTSARCCKITSTGHSRHLNI</sequence>
<dbReference type="Pfam" id="PF06954">
    <property type="entry name" value="Resistin"/>
    <property type="match status" value="1"/>
</dbReference>
<reference evidence="8" key="3">
    <citation type="submission" date="2025-09" db="UniProtKB">
        <authorList>
            <consortium name="Ensembl"/>
        </authorList>
    </citation>
    <scope>IDENTIFICATION</scope>
</reference>
<evidence type="ECO:0000313" key="8">
    <source>
        <dbReference type="Ensembl" id="ENSECRP00000032220.1"/>
    </source>
</evidence>
<dbReference type="Ensembl" id="ENSECRT00000032941.1">
    <property type="protein sequence ID" value="ENSECRP00000032220.1"/>
    <property type="gene ID" value="ENSECRG00000021853.1"/>
</dbReference>
<comment type="subcellular location">
    <subcellularLocation>
        <location evidence="1">Secreted</location>
    </subcellularLocation>
</comment>
<dbReference type="Gene3D" id="2.60.40.4230">
    <property type="entry name" value="Resistin head domain"/>
    <property type="match status" value="1"/>
</dbReference>
<dbReference type="AlphaFoldDB" id="A0A8C4TIG6"/>
<evidence type="ECO:0000256" key="6">
    <source>
        <dbReference type="ARBA" id="ARBA00023157"/>
    </source>
</evidence>
<keyword evidence="6" id="KW-1015">Disulfide bond</keyword>
<evidence type="ECO:0000313" key="9">
    <source>
        <dbReference type="Proteomes" id="UP000694620"/>
    </source>
</evidence>
<keyword evidence="5 7" id="KW-0732">Signal</keyword>
<reference evidence="8" key="2">
    <citation type="submission" date="2025-08" db="UniProtKB">
        <authorList>
            <consortium name="Ensembl"/>
        </authorList>
    </citation>
    <scope>IDENTIFICATION</scope>
</reference>
<evidence type="ECO:0000256" key="2">
    <source>
        <dbReference type="ARBA" id="ARBA00007258"/>
    </source>
</evidence>
<name>A0A8C4TIG6_ERPCA</name>
<dbReference type="PANTHER" id="PTHR21101:SF12">
    <property type="entry name" value="RESISTIN"/>
    <property type="match status" value="1"/>
</dbReference>
<evidence type="ECO:0000256" key="3">
    <source>
        <dbReference type="ARBA" id="ARBA00022525"/>
    </source>
</evidence>
<evidence type="ECO:0000256" key="4">
    <source>
        <dbReference type="ARBA" id="ARBA00022702"/>
    </source>
</evidence>
<dbReference type="SUPFAM" id="SSF111423">
    <property type="entry name" value="Resistin"/>
    <property type="match status" value="1"/>
</dbReference>
<dbReference type="InterPro" id="IPR009714">
    <property type="entry name" value="RELM"/>
</dbReference>